<dbReference type="EMBL" id="LT840185">
    <property type="protein sequence ID" value="SMF72759.1"/>
    <property type="molecule type" value="Genomic_DNA"/>
</dbReference>
<gene>
    <name evidence="2" type="ORF">SAMN06295910_2067</name>
</gene>
<feature type="transmembrane region" description="Helical" evidence="1">
    <location>
        <begin position="20"/>
        <end position="41"/>
    </location>
</feature>
<evidence type="ECO:0000256" key="1">
    <source>
        <dbReference type="SAM" id="Phobius"/>
    </source>
</evidence>
<protein>
    <submittedName>
        <fullName evidence="2">Uncharacterized protein</fullName>
    </submittedName>
</protein>
<name>A0A1X7GPA7_9SPHN</name>
<dbReference type="AlphaFoldDB" id="A0A1X7GPA7"/>
<keyword evidence="1" id="KW-0472">Membrane</keyword>
<reference evidence="3" key="1">
    <citation type="submission" date="2017-04" db="EMBL/GenBank/DDBJ databases">
        <authorList>
            <person name="Varghese N."/>
            <person name="Submissions S."/>
        </authorList>
    </citation>
    <scope>NUCLEOTIDE SEQUENCE [LARGE SCALE GENOMIC DNA]</scope>
    <source>
        <strain evidence="3">Dd16</strain>
    </source>
</reference>
<keyword evidence="1" id="KW-0812">Transmembrane</keyword>
<organism evidence="2 3">
    <name type="scientific">Allosphingosinicella indica</name>
    <dbReference type="NCBI Taxonomy" id="941907"/>
    <lineage>
        <taxon>Bacteria</taxon>
        <taxon>Pseudomonadati</taxon>
        <taxon>Pseudomonadota</taxon>
        <taxon>Alphaproteobacteria</taxon>
        <taxon>Sphingomonadales</taxon>
        <taxon>Sphingomonadaceae</taxon>
        <taxon>Allosphingosinicella</taxon>
    </lineage>
</organism>
<accession>A0A1X7GPA7</accession>
<sequence>MTRPQSLFAKGVGNVTANSFRLVSTWIAGAYVTAMLIIAAASGPVMI</sequence>
<dbReference type="Proteomes" id="UP000192934">
    <property type="component" value="Chromosome I"/>
</dbReference>
<keyword evidence="3" id="KW-1185">Reference proteome</keyword>
<proteinExistence type="predicted"/>
<keyword evidence="1" id="KW-1133">Transmembrane helix</keyword>
<evidence type="ECO:0000313" key="3">
    <source>
        <dbReference type="Proteomes" id="UP000192934"/>
    </source>
</evidence>
<evidence type="ECO:0000313" key="2">
    <source>
        <dbReference type="EMBL" id="SMF72759.1"/>
    </source>
</evidence>